<evidence type="ECO:0000313" key="2">
    <source>
        <dbReference type="EMBL" id="ABF41710.1"/>
    </source>
</evidence>
<dbReference type="AlphaFoldDB" id="Q1IN40"/>
<dbReference type="EnsemblBacteria" id="ABF41710">
    <property type="protein sequence ID" value="ABF41710"/>
    <property type="gene ID" value="Acid345_2709"/>
</dbReference>
<evidence type="ECO:0000256" key="1">
    <source>
        <dbReference type="SAM" id="Phobius"/>
    </source>
</evidence>
<keyword evidence="1" id="KW-0812">Transmembrane</keyword>
<evidence type="ECO:0008006" key="4">
    <source>
        <dbReference type="Google" id="ProtNLM"/>
    </source>
</evidence>
<protein>
    <recommendedName>
        <fullName evidence="4">UbiA prenyltransferase</fullName>
    </recommendedName>
</protein>
<sequence length="287" mass="31084">MAEMATSLDLIPSARRKALIIPREHGAWGMLLVPLASGAAVGFLYGMNVSAFGLLLTLSLALFWMRTPVESLMGTSPMRAQSPAERTLALRYSLGIATVAALALTTLLWGGKNLGLIAIGAVALAAFGLQTLARSISRKYRMAAQIIGAFGLSSSAAAAYYVVTGRFDERAFALWLANWIFAGDQIHYVQLTLHHSRAKGFVNRLSRGLGFFFGQVVMFSAIFGACSVGVLPKFVLIAFFPVLLRGVWFFFQKPAPLALIRLGVSELVHSISFGLLLFVSFDWKGFV</sequence>
<feature type="transmembrane region" description="Helical" evidence="1">
    <location>
        <begin position="144"/>
        <end position="163"/>
    </location>
</feature>
<feature type="transmembrane region" description="Helical" evidence="1">
    <location>
        <begin position="258"/>
        <end position="281"/>
    </location>
</feature>
<organism evidence="2 3">
    <name type="scientific">Koribacter versatilis (strain Ellin345)</name>
    <dbReference type="NCBI Taxonomy" id="204669"/>
    <lineage>
        <taxon>Bacteria</taxon>
        <taxon>Pseudomonadati</taxon>
        <taxon>Acidobacteriota</taxon>
        <taxon>Terriglobia</taxon>
        <taxon>Terriglobales</taxon>
        <taxon>Candidatus Korobacteraceae</taxon>
        <taxon>Candidatus Korobacter</taxon>
    </lineage>
</organism>
<name>Q1IN40_KORVE</name>
<dbReference type="EMBL" id="CP000360">
    <property type="protein sequence ID" value="ABF41710.1"/>
    <property type="molecule type" value="Genomic_DNA"/>
</dbReference>
<reference evidence="2 3" key="1">
    <citation type="journal article" date="2009" name="Appl. Environ. Microbiol.">
        <title>Three genomes from the phylum Acidobacteria provide insight into the lifestyles of these microorganisms in soils.</title>
        <authorList>
            <person name="Ward N.L."/>
            <person name="Challacombe J.F."/>
            <person name="Janssen P.H."/>
            <person name="Henrissat B."/>
            <person name="Coutinho P.M."/>
            <person name="Wu M."/>
            <person name="Xie G."/>
            <person name="Haft D.H."/>
            <person name="Sait M."/>
            <person name="Badger J."/>
            <person name="Barabote R.D."/>
            <person name="Bradley B."/>
            <person name="Brettin T.S."/>
            <person name="Brinkac L.M."/>
            <person name="Bruce D."/>
            <person name="Creasy T."/>
            <person name="Daugherty S.C."/>
            <person name="Davidsen T.M."/>
            <person name="DeBoy R.T."/>
            <person name="Detter J.C."/>
            <person name="Dodson R.J."/>
            <person name="Durkin A.S."/>
            <person name="Ganapathy A."/>
            <person name="Gwinn-Giglio M."/>
            <person name="Han C.S."/>
            <person name="Khouri H."/>
            <person name="Kiss H."/>
            <person name="Kothari S.P."/>
            <person name="Madupu R."/>
            <person name="Nelson K.E."/>
            <person name="Nelson W.C."/>
            <person name="Paulsen I."/>
            <person name="Penn K."/>
            <person name="Ren Q."/>
            <person name="Rosovitz M.J."/>
            <person name="Selengut J.D."/>
            <person name="Shrivastava S."/>
            <person name="Sullivan S.A."/>
            <person name="Tapia R."/>
            <person name="Thompson L.S."/>
            <person name="Watkins K.L."/>
            <person name="Yang Q."/>
            <person name="Yu C."/>
            <person name="Zafar N."/>
            <person name="Zhou L."/>
            <person name="Kuske C.R."/>
        </authorList>
    </citation>
    <scope>NUCLEOTIDE SEQUENCE [LARGE SCALE GENOMIC DNA]</scope>
    <source>
        <strain evidence="2 3">Ellin345</strain>
    </source>
</reference>
<dbReference type="STRING" id="204669.Acid345_2709"/>
<dbReference type="KEGG" id="aba:Acid345_2709"/>
<dbReference type="Proteomes" id="UP000002432">
    <property type="component" value="Chromosome"/>
</dbReference>
<keyword evidence="3" id="KW-1185">Reference proteome</keyword>
<feature type="transmembrane region" description="Helical" evidence="1">
    <location>
        <begin position="205"/>
        <end position="225"/>
    </location>
</feature>
<dbReference type="InterPro" id="IPR025576">
    <property type="entry name" value="YwiC"/>
</dbReference>
<feature type="transmembrane region" description="Helical" evidence="1">
    <location>
        <begin position="51"/>
        <end position="69"/>
    </location>
</feature>
<dbReference type="Pfam" id="PF14256">
    <property type="entry name" value="YwiC"/>
    <property type="match status" value="1"/>
</dbReference>
<dbReference type="OrthoDB" id="2380563at2"/>
<feature type="transmembrane region" description="Helical" evidence="1">
    <location>
        <begin position="89"/>
        <end position="108"/>
    </location>
</feature>
<feature type="transmembrane region" description="Helical" evidence="1">
    <location>
        <begin position="114"/>
        <end position="132"/>
    </location>
</feature>
<dbReference type="RefSeq" id="WP_011523511.1">
    <property type="nucleotide sequence ID" value="NC_008009.1"/>
</dbReference>
<keyword evidence="1" id="KW-1133">Transmembrane helix</keyword>
<proteinExistence type="predicted"/>
<accession>Q1IN40</accession>
<dbReference type="HOGENOM" id="CLU_064739_0_0_0"/>
<keyword evidence="1" id="KW-0472">Membrane</keyword>
<evidence type="ECO:0000313" key="3">
    <source>
        <dbReference type="Proteomes" id="UP000002432"/>
    </source>
</evidence>
<gene>
    <name evidence="2" type="ordered locus">Acid345_2709</name>
</gene>